<sequence>MAALVLGQRDMIDKVMIDLDGSSWHPANDVARALKDSEKAMGCTPLVPEVFKKTHIKKKENESDPDVWEEERAERTFLSYGEYHQYVNENLDSSVQMTPELSSLEGIGSSRQAEVIDGVQIAAMSAQIEKLTAALQEFERKRVAEQESMSAVVQQNKEQVLNLTRQLISTSSPTEGTDDDSEEDGG</sequence>
<evidence type="ECO:0000313" key="4">
    <source>
        <dbReference type="Proteomes" id="UP000824120"/>
    </source>
</evidence>
<organism evidence="3 4">
    <name type="scientific">Solanum commersonii</name>
    <name type="common">Commerson's wild potato</name>
    <name type="synonym">Commerson's nightshade</name>
    <dbReference type="NCBI Taxonomy" id="4109"/>
    <lineage>
        <taxon>Eukaryota</taxon>
        <taxon>Viridiplantae</taxon>
        <taxon>Streptophyta</taxon>
        <taxon>Embryophyta</taxon>
        <taxon>Tracheophyta</taxon>
        <taxon>Spermatophyta</taxon>
        <taxon>Magnoliopsida</taxon>
        <taxon>eudicotyledons</taxon>
        <taxon>Gunneridae</taxon>
        <taxon>Pentapetalae</taxon>
        <taxon>asterids</taxon>
        <taxon>lamiids</taxon>
        <taxon>Solanales</taxon>
        <taxon>Solanaceae</taxon>
        <taxon>Solanoideae</taxon>
        <taxon>Solaneae</taxon>
        <taxon>Solanum</taxon>
    </lineage>
</organism>
<protein>
    <submittedName>
        <fullName evidence="3">Uncharacterized protein</fullName>
    </submittedName>
</protein>
<reference evidence="3 4" key="1">
    <citation type="submission" date="2020-09" db="EMBL/GenBank/DDBJ databases">
        <title>De no assembly of potato wild relative species, Solanum commersonii.</title>
        <authorList>
            <person name="Cho K."/>
        </authorList>
    </citation>
    <scope>NUCLEOTIDE SEQUENCE [LARGE SCALE GENOMIC DNA]</scope>
    <source>
        <strain evidence="3">LZ3.2</strain>
        <tissue evidence="3">Leaf</tissue>
    </source>
</reference>
<evidence type="ECO:0000256" key="1">
    <source>
        <dbReference type="SAM" id="Coils"/>
    </source>
</evidence>
<evidence type="ECO:0000256" key="2">
    <source>
        <dbReference type="SAM" id="MobiDB-lite"/>
    </source>
</evidence>
<evidence type="ECO:0000313" key="3">
    <source>
        <dbReference type="EMBL" id="KAG5574104.1"/>
    </source>
</evidence>
<gene>
    <name evidence="3" type="ORF">H5410_063870</name>
</gene>
<proteinExistence type="predicted"/>
<comment type="caution">
    <text evidence="3">The sequence shown here is derived from an EMBL/GenBank/DDBJ whole genome shotgun (WGS) entry which is preliminary data.</text>
</comment>
<keyword evidence="4" id="KW-1185">Reference proteome</keyword>
<keyword evidence="1" id="KW-0175">Coiled coil</keyword>
<dbReference type="EMBL" id="JACXVP010000012">
    <property type="protein sequence ID" value="KAG5574104.1"/>
    <property type="molecule type" value="Genomic_DNA"/>
</dbReference>
<dbReference type="OrthoDB" id="1435984at2759"/>
<feature type="coiled-coil region" evidence="1">
    <location>
        <begin position="121"/>
        <end position="148"/>
    </location>
</feature>
<dbReference type="Proteomes" id="UP000824120">
    <property type="component" value="Chromosome 12"/>
</dbReference>
<feature type="compositionally biased region" description="Acidic residues" evidence="2">
    <location>
        <begin position="176"/>
        <end position="186"/>
    </location>
</feature>
<dbReference type="AlphaFoldDB" id="A0A9J5WGL5"/>
<accession>A0A9J5WGL5</accession>
<name>A0A9J5WGL5_SOLCO</name>
<feature type="region of interest" description="Disordered" evidence="2">
    <location>
        <begin position="165"/>
        <end position="186"/>
    </location>
</feature>